<comment type="caution">
    <text evidence="5">The sequence shown here is derived from an EMBL/GenBank/DDBJ whole genome shotgun (WGS) entry which is preliminary data.</text>
</comment>
<evidence type="ECO:0000313" key="5">
    <source>
        <dbReference type="EMBL" id="KDS47608.1"/>
    </source>
</evidence>
<dbReference type="InterPro" id="IPR051909">
    <property type="entry name" value="MFP_Cation_Efflux"/>
</dbReference>
<keyword evidence="2" id="KW-0813">Transport</keyword>
<dbReference type="PANTHER" id="PTHR30097:SF4">
    <property type="entry name" value="SLR6042 PROTEIN"/>
    <property type="match status" value="1"/>
</dbReference>
<dbReference type="GO" id="GO:0030313">
    <property type="term" value="C:cell envelope"/>
    <property type="evidence" value="ECO:0007669"/>
    <property type="project" value="TreeGrafter"/>
</dbReference>
<feature type="domain" description="CzcB-like C-terminal circularly permuted SH3-like" evidence="4">
    <location>
        <begin position="344"/>
        <end position="404"/>
    </location>
</feature>
<name>A0A069S832_PHOVU</name>
<dbReference type="RefSeq" id="WP_005842605.1">
    <property type="nucleotide sequence ID" value="NZ_JNHM01000097.1"/>
</dbReference>
<dbReference type="SUPFAM" id="SSF111369">
    <property type="entry name" value="HlyD-like secretion proteins"/>
    <property type="match status" value="1"/>
</dbReference>
<dbReference type="FunFam" id="2.40.420.20:FF:000006">
    <property type="entry name" value="RND family efflux transporter MFP subunit"/>
    <property type="match status" value="1"/>
</dbReference>
<evidence type="ECO:0000256" key="3">
    <source>
        <dbReference type="SAM" id="MobiDB-lite"/>
    </source>
</evidence>
<dbReference type="GO" id="GO:0016020">
    <property type="term" value="C:membrane"/>
    <property type="evidence" value="ECO:0007669"/>
    <property type="project" value="InterPro"/>
</dbReference>
<evidence type="ECO:0000256" key="2">
    <source>
        <dbReference type="ARBA" id="ARBA00022448"/>
    </source>
</evidence>
<dbReference type="Gene3D" id="2.40.50.100">
    <property type="match status" value="1"/>
</dbReference>
<dbReference type="InterPro" id="IPR006143">
    <property type="entry name" value="RND_pump_MFP"/>
</dbReference>
<dbReference type="InterPro" id="IPR058649">
    <property type="entry name" value="CzcB_C"/>
</dbReference>
<dbReference type="PATRIC" id="fig|1339352.3.peg.3319"/>
<dbReference type="GO" id="GO:0015679">
    <property type="term" value="P:plasma membrane copper ion transport"/>
    <property type="evidence" value="ECO:0007669"/>
    <property type="project" value="TreeGrafter"/>
</dbReference>
<comment type="similarity">
    <text evidence="1">Belongs to the membrane fusion protein (MFP) (TC 8.A.1) family.</text>
</comment>
<dbReference type="GO" id="GO:0060003">
    <property type="term" value="P:copper ion export"/>
    <property type="evidence" value="ECO:0007669"/>
    <property type="project" value="TreeGrafter"/>
</dbReference>
<protein>
    <submittedName>
        <fullName evidence="5">Efflux transporter, RND family, MFP subunit</fullName>
    </submittedName>
</protein>
<sequence length="419" mass="45792">MKKLIFMGVLGLFLLGSCNSKSGHDHEGHDHGTEEAHNHDHEGHDHNHEGHDHEKENHDHENEGHEGHNHEAEASAAGHSDEIILAPEKAKAAGVESEIIRPESFRQVITTSGQVQAAQGDESVVVANVAGVVSFRHPVTDGMSVSKGAPILNISAENMPDGDPVKRTRIAYETAKKEYERAAKLVKSQIISQKDFNAIKESYENALLAYEAISKNQTKTGVSVTAPLGGYIKNCLVQEGDYVSVGQPLVSITQNRRLFLRADVSEKYYGYLHSIQSANFKTPYDNKVYELGELKGRLLSYGKASGGTSFYVPVTFEFDNRGDVIPGSYVEVYLLSSEMPDVLALPVTALTEEQGLYFVYLQLDEEGYKKQEVTLGASNGKKVQILTGLKAGDRVVTKGAYQVKLASASNAIPAHSHEH</sequence>
<dbReference type="GO" id="GO:0022857">
    <property type="term" value="F:transmembrane transporter activity"/>
    <property type="evidence" value="ECO:0007669"/>
    <property type="project" value="InterPro"/>
</dbReference>
<evidence type="ECO:0000256" key="1">
    <source>
        <dbReference type="ARBA" id="ARBA00009477"/>
    </source>
</evidence>
<reference evidence="5 6" key="1">
    <citation type="submission" date="2014-04" db="EMBL/GenBank/DDBJ databases">
        <authorList>
            <person name="Sears C."/>
            <person name="Carroll K."/>
            <person name="Sack B.R."/>
            <person name="Qadri F."/>
            <person name="Myers L.L."/>
            <person name="Chung G.-T."/>
            <person name="Escheverria P."/>
            <person name="Fraser C.M."/>
            <person name="Sadzewicz L."/>
            <person name="Shefchek K.A."/>
            <person name="Tallon L."/>
            <person name="Das S.P."/>
            <person name="Daugherty S."/>
            <person name="Mongodin E.F."/>
        </authorList>
    </citation>
    <scope>NUCLEOTIDE SEQUENCE [LARGE SCALE GENOMIC DNA]</scope>
    <source>
        <strain evidence="5 6">3975 RP4</strain>
    </source>
</reference>
<dbReference type="PROSITE" id="PS51257">
    <property type="entry name" value="PROKAR_LIPOPROTEIN"/>
    <property type="match status" value="1"/>
</dbReference>
<dbReference type="AlphaFoldDB" id="A0A069S832"/>
<dbReference type="NCBIfam" id="TIGR01730">
    <property type="entry name" value="RND_mfp"/>
    <property type="match status" value="1"/>
</dbReference>
<evidence type="ECO:0000313" key="6">
    <source>
        <dbReference type="Proteomes" id="UP000027661"/>
    </source>
</evidence>
<dbReference type="PANTHER" id="PTHR30097">
    <property type="entry name" value="CATION EFFLUX SYSTEM PROTEIN CUSB"/>
    <property type="match status" value="1"/>
</dbReference>
<accession>A0A069S832</accession>
<dbReference type="Gene3D" id="1.10.287.470">
    <property type="entry name" value="Helix hairpin bin"/>
    <property type="match status" value="1"/>
</dbReference>
<organism evidence="5 6">
    <name type="scientific">Phocaeicola vulgatus str. 3975 RP4</name>
    <dbReference type="NCBI Taxonomy" id="1339352"/>
    <lineage>
        <taxon>Bacteria</taxon>
        <taxon>Pseudomonadati</taxon>
        <taxon>Bacteroidota</taxon>
        <taxon>Bacteroidia</taxon>
        <taxon>Bacteroidales</taxon>
        <taxon>Bacteroidaceae</taxon>
        <taxon>Phocaeicola</taxon>
    </lineage>
</organism>
<gene>
    <name evidence="5" type="ORF">M099_3501</name>
</gene>
<feature type="region of interest" description="Disordered" evidence="3">
    <location>
        <begin position="21"/>
        <end position="78"/>
    </location>
</feature>
<dbReference type="EMBL" id="JNHM01000097">
    <property type="protein sequence ID" value="KDS47608.1"/>
    <property type="molecule type" value="Genomic_DNA"/>
</dbReference>
<dbReference type="Gene3D" id="2.40.420.20">
    <property type="match status" value="1"/>
</dbReference>
<proteinExistence type="inferred from homology"/>
<evidence type="ECO:0000259" key="4">
    <source>
        <dbReference type="Pfam" id="PF25975"/>
    </source>
</evidence>
<dbReference type="Pfam" id="PF25975">
    <property type="entry name" value="CzcB_C"/>
    <property type="match status" value="1"/>
</dbReference>
<feature type="compositionally biased region" description="Basic and acidic residues" evidence="3">
    <location>
        <begin position="22"/>
        <end position="73"/>
    </location>
</feature>
<dbReference type="Proteomes" id="UP000027661">
    <property type="component" value="Unassembled WGS sequence"/>
</dbReference>